<dbReference type="AlphaFoldDB" id="A0A512RK64"/>
<evidence type="ECO:0000259" key="1">
    <source>
        <dbReference type="Pfam" id="PF13588"/>
    </source>
</evidence>
<gene>
    <name evidence="2" type="ORF">CCY01nite_23570</name>
</gene>
<dbReference type="RefSeq" id="WP_146861524.1">
    <property type="nucleotide sequence ID" value="NZ_BKAU01000002.1"/>
</dbReference>
<proteinExistence type="predicted"/>
<reference evidence="2 3" key="1">
    <citation type="submission" date="2019-07" db="EMBL/GenBank/DDBJ databases">
        <title>Whole genome shotgun sequence of Chitinophaga cymbidii NBRC 109752.</title>
        <authorList>
            <person name="Hosoyama A."/>
            <person name="Uohara A."/>
            <person name="Ohji S."/>
            <person name="Ichikawa N."/>
        </authorList>
    </citation>
    <scope>NUCLEOTIDE SEQUENCE [LARGE SCALE GENOMIC DNA]</scope>
    <source>
        <strain evidence="2 3">NBRC 109752</strain>
    </source>
</reference>
<dbReference type="InterPro" id="IPR029464">
    <property type="entry name" value="HSDR_N"/>
</dbReference>
<comment type="caution">
    <text evidence="2">The sequence shown here is derived from an EMBL/GenBank/DDBJ whole genome shotgun (WGS) entry which is preliminary data.</text>
</comment>
<feature type="domain" description="Type I restriction enzyme R protein N-terminal" evidence="1">
    <location>
        <begin position="35"/>
        <end position="144"/>
    </location>
</feature>
<protein>
    <recommendedName>
        <fullName evidence="1">Type I restriction enzyme R protein N-terminal domain-containing protein</fullName>
    </recommendedName>
</protein>
<evidence type="ECO:0000313" key="3">
    <source>
        <dbReference type="Proteomes" id="UP000321436"/>
    </source>
</evidence>
<dbReference type="OrthoDB" id="9790377at2"/>
<evidence type="ECO:0000313" key="2">
    <source>
        <dbReference type="EMBL" id="GEP96097.1"/>
    </source>
</evidence>
<keyword evidence="3" id="KW-1185">Reference proteome</keyword>
<dbReference type="Pfam" id="PF13588">
    <property type="entry name" value="HSDR_N_2"/>
    <property type="match status" value="1"/>
</dbReference>
<organism evidence="2 3">
    <name type="scientific">Chitinophaga cymbidii</name>
    <dbReference type="NCBI Taxonomy" id="1096750"/>
    <lineage>
        <taxon>Bacteria</taxon>
        <taxon>Pseudomonadati</taxon>
        <taxon>Bacteroidota</taxon>
        <taxon>Chitinophagia</taxon>
        <taxon>Chitinophagales</taxon>
        <taxon>Chitinophagaceae</taxon>
        <taxon>Chitinophaga</taxon>
    </lineage>
</organism>
<dbReference type="EMBL" id="BKAU01000002">
    <property type="protein sequence ID" value="GEP96097.1"/>
    <property type="molecule type" value="Genomic_DNA"/>
</dbReference>
<sequence>MIHIQFPPPDFKITSTNGQELIFDPFRKKYVVLTPEEWVRQNFLNYLVKEMDYPRALMSIEKEMQLGELRKRCDIVVYTREAEPWMIVECKEMGVPLNNLVLEQIVRYHIALPVPYLVITNGSHTWCCKMNTMEGKWEFVPSLPGYPDVQEPDNFEPTIER</sequence>
<name>A0A512RK64_9BACT</name>
<dbReference type="Proteomes" id="UP000321436">
    <property type="component" value="Unassembled WGS sequence"/>
</dbReference>
<accession>A0A512RK64</accession>